<organism evidence="3 4">
    <name type="scientific">Sorangium cellulosum</name>
    <name type="common">Polyangium cellulosum</name>
    <dbReference type="NCBI Taxonomy" id="56"/>
    <lineage>
        <taxon>Bacteria</taxon>
        <taxon>Pseudomonadati</taxon>
        <taxon>Myxococcota</taxon>
        <taxon>Polyangia</taxon>
        <taxon>Polyangiales</taxon>
        <taxon>Polyangiaceae</taxon>
        <taxon>Sorangium</taxon>
    </lineage>
</organism>
<dbReference type="PANTHER" id="PTHR33745">
    <property type="entry name" value="RSBT ANTAGONIST PROTEIN RSBS-RELATED"/>
    <property type="match status" value="1"/>
</dbReference>
<dbReference type="EMBL" id="CP012670">
    <property type="protein sequence ID" value="AUX19731.1"/>
    <property type="molecule type" value="Genomic_DNA"/>
</dbReference>
<accession>A0A4P2PTE2</accession>
<dbReference type="SUPFAM" id="SSF52091">
    <property type="entry name" value="SpoIIaa-like"/>
    <property type="match status" value="1"/>
</dbReference>
<protein>
    <submittedName>
        <fullName evidence="3">Sugar ABC transporter</fullName>
    </submittedName>
</protein>
<reference evidence="3 4" key="1">
    <citation type="submission" date="2015-09" db="EMBL/GenBank/DDBJ databases">
        <title>Sorangium comparison.</title>
        <authorList>
            <person name="Zaburannyi N."/>
            <person name="Bunk B."/>
            <person name="Overmann J."/>
            <person name="Mueller R."/>
        </authorList>
    </citation>
    <scope>NUCLEOTIDE SEQUENCE [LARGE SCALE GENOMIC DNA]</scope>
    <source>
        <strain evidence="3 4">So ceGT47</strain>
    </source>
</reference>
<evidence type="ECO:0000313" key="3">
    <source>
        <dbReference type="EMBL" id="AUX19731.1"/>
    </source>
</evidence>
<feature type="region of interest" description="Disordered" evidence="1">
    <location>
        <begin position="49"/>
        <end position="68"/>
    </location>
</feature>
<sequence>MLKVPDLLAVLQQIVRRAMAVPPRAPRGGVFLREGERLVARALAGFGATPPPLPQRSAAAEPDGARGPLAPEAALEAARGPRVVDARAWYRAYLPSAIELDGAIPEGAGVLIAPISLGGEPVGYLAVEQPTPEPPDEDRRALIEVFADAAADALERNRLYDDKARSAQEIRLFERMLNAVGTTVELRHLIEIIAHGIRSVQLEPDWKTVELWLLEDDDPGERAAGAGGDRRARVYRAPRSEPTTYWQNVHAGAASAGRELGLSVDLRTGGGGYGAGSQSELLDDAIDRRVPGIVIAPCTPEIVEEGLRRAAEADIPVVVIDTPPVPGSLAPLYIGTDNVAAGRMAGEMMLRLLPGGGVVAPLGPVELALNARERIEGFRAATLGSNLTVLPTTACDWDQAAGTRLAAAALRARPDIGGAFGIAADNGPSWGLSAKELGRRGDLKIVGFDLIASTVALLRQGTIHATIVQREYDMGFRAVEVIHRMMTRGIAPILAELPPSRVLHTGVDCVTLERTPWSTPLADYLTLDAARRAASGQDARPPSVAHPAEILLIGLSPPERSVVEAEVAIPARSPVGRAIEAGRPLVLDPADGDGRADAALPPAHAGARTVVALPLQARGSVLGALVLSSDRRQACGPGDVSFLVRVAGTAAVGIENARLFRRISERSAALERAGVQRESMLQTIRALSSPVVPIAEGILVMPVIGVMDAQRSSHFIESMLRAIDAQGARIVLIDVTGMAVVDAAAASQLVRAAQAAALLGAEAVLVGLRPDAAQTMVDQGLDVGSMVTQPNLARGFRYALARTRGRGVGQRG</sequence>
<dbReference type="SMART" id="SM00065">
    <property type="entry name" value="GAF"/>
    <property type="match status" value="2"/>
</dbReference>
<dbReference type="InterPro" id="IPR003018">
    <property type="entry name" value="GAF"/>
</dbReference>
<dbReference type="AlphaFoldDB" id="A0A4P2PTE2"/>
<dbReference type="InterPro" id="IPR002645">
    <property type="entry name" value="STAS_dom"/>
</dbReference>
<dbReference type="Pfam" id="PF13185">
    <property type="entry name" value="GAF_2"/>
    <property type="match status" value="1"/>
</dbReference>
<dbReference type="Pfam" id="PF01740">
    <property type="entry name" value="STAS"/>
    <property type="match status" value="1"/>
</dbReference>
<evidence type="ECO:0000256" key="1">
    <source>
        <dbReference type="SAM" id="MobiDB-lite"/>
    </source>
</evidence>
<dbReference type="Gene3D" id="3.30.750.24">
    <property type="entry name" value="STAS domain"/>
    <property type="match status" value="1"/>
</dbReference>
<name>A0A4P2PTE2_SORCE</name>
<dbReference type="Gene3D" id="3.40.50.2300">
    <property type="match status" value="2"/>
</dbReference>
<dbReference type="RefSeq" id="WP_129344407.1">
    <property type="nucleotide sequence ID" value="NZ_CP012670.1"/>
</dbReference>
<gene>
    <name evidence="3" type="primary">fbpC</name>
    <name evidence="3" type="ORF">SOCEGT47_001830</name>
</gene>
<dbReference type="CDD" id="cd07041">
    <property type="entry name" value="STAS_RsbR_RsbS_like"/>
    <property type="match status" value="1"/>
</dbReference>
<dbReference type="PROSITE" id="PS50801">
    <property type="entry name" value="STAS"/>
    <property type="match status" value="1"/>
</dbReference>
<dbReference type="InterPro" id="IPR029016">
    <property type="entry name" value="GAF-like_dom_sf"/>
</dbReference>
<dbReference type="OrthoDB" id="5484111at2"/>
<dbReference type="SUPFAM" id="SSF55781">
    <property type="entry name" value="GAF domain-like"/>
    <property type="match status" value="2"/>
</dbReference>
<dbReference type="InterPro" id="IPR051932">
    <property type="entry name" value="Bact_StressResp_Reg"/>
</dbReference>
<dbReference type="SUPFAM" id="SSF53822">
    <property type="entry name" value="Periplasmic binding protein-like I"/>
    <property type="match status" value="1"/>
</dbReference>
<feature type="domain" description="STAS" evidence="2">
    <location>
        <begin position="688"/>
        <end position="803"/>
    </location>
</feature>
<dbReference type="Gene3D" id="3.30.450.40">
    <property type="match status" value="2"/>
</dbReference>
<proteinExistence type="predicted"/>
<evidence type="ECO:0000259" key="2">
    <source>
        <dbReference type="PROSITE" id="PS50801"/>
    </source>
</evidence>
<dbReference type="Pfam" id="PF13407">
    <property type="entry name" value="Peripla_BP_4"/>
    <property type="match status" value="1"/>
</dbReference>
<dbReference type="Proteomes" id="UP000295781">
    <property type="component" value="Chromosome"/>
</dbReference>
<dbReference type="InterPro" id="IPR036513">
    <property type="entry name" value="STAS_dom_sf"/>
</dbReference>
<evidence type="ECO:0000313" key="4">
    <source>
        <dbReference type="Proteomes" id="UP000295781"/>
    </source>
</evidence>
<dbReference type="InterPro" id="IPR028082">
    <property type="entry name" value="Peripla_BP_I"/>
</dbReference>
<dbReference type="InterPro" id="IPR025997">
    <property type="entry name" value="SBP_2_dom"/>
</dbReference>